<accession>A0A3R5UVP4</accession>
<dbReference type="Gene3D" id="3.10.20.30">
    <property type="match status" value="1"/>
</dbReference>
<gene>
    <name evidence="1" type="ORF">EP073_10650</name>
</gene>
<evidence type="ECO:0000313" key="2">
    <source>
        <dbReference type="Proteomes" id="UP000287502"/>
    </source>
</evidence>
<protein>
    <submittedName>
        <fullName evidence="1">MoaD/ThiS family protein</fullName>
    </submittedName>
</protein>
<keyword evidence="2" id="KW-1185">Reference proteome</keyword>
<name>A0A3R5UVP4_9BACT</name>
<dbReference type="InterPro" id="IPR016155">
    <property type="entry name" value="Mopterin_synth/thiamin_S_b"/>
</dbReference>
<organism evidence="1 2">
    <name type="scientific">Geovibrio thiophilus</name>
    <dbReference type="NCBI Taxonomy" id="139438"/>
    <lineage>
        <taxon>Bacteria</taxon>
        <taxon>Pseudomonadati</taxon>
        <taxon>Deferribacterota</taxon>
        <taxon>Deferribacteres</taxon>
        <taxon>Deferribacterales</taxon>
        <taxon>Geovibrionaceae</taxon>
        <taxon>Geovibrio</taxon>
    </lineage>
</organism>
<dbReference type="Pfam" id="PF02597">
    <property type="entry name" value="ThiS"/>
    <property type="match status" value="1"/>
</dbReference>
<evidence type="ECO:0000313" key="1">
    <source>
        <dbReference type="EMBL" id="QAR33843.1"/>
    </source>
</evidence>
<dbReference type="EMBL" id="CP035108">
    <property type="protein sequence ID" value="QAR33843.1"/>
    <property type="molecule type" value="Genomic_DNA"/>
</dbReference>
<proteinExistence type="predicted"/>
<dbReference type="SUPFAM" id="SSF54285">
    <property type="entry name" value="MoaD/ThiS"/>
    <property type="match status" value="1"/>
</dbReference>
<dbReference type="RefSeq" id="WP_128467128.1">
    <property type="nucleotide sequence ID" value="NZ_CP035108.1"/>
</dbReference>
<sequence>MVKVEFTDGRIEEISPASVKDILKKLNLKETTTLVTRDGELLTHDIHVYDGQDIKIINVVSGG</sequence>
<dbReference type="InterPro" id="IPR012675">
    <property type="entry name" value="Beta-grasp_dom_sf"/>
</dbReference>
<dbReference type="AlphaFoldDB" id="A0A3R5UVP4"/>
<reference evidence="1 2" key="1">
    <citation type="submission" date="2019-01" db="EMBL/GenBank/DDBJ databases">
        <title>Geovibrio thiophilus DSM 11263, complete genome.</title>
        <authorList>
            <person name="Spring S."/>
            <person name="Bunk B."/>
            <person name="Sproer C."/>
        </authorList>
    </citation>
    <scope>NUCLEOTIDE SEQUENCE [LARGE SCALE GENOMIC DNA]</scope>
    <source>
        <strain evidence="1 2">DSM 11263</strain>
    </source>
</reference>
<dbReference type="InterPro" id="IPR003749">
    <property type="entry name" value="ThiS/MoaD-like"/>
</dbReference>
<dbReference type="KEGG" id="gtl:EP073_10650"/>
<dbReference type="Proteomes" id="UP000287502">
    <property type="component" value="Chromosome"/>
</dbReference>